<sequence length="74" mass="8209">MLRRLSKDSQSGETAGVVLVDGYLADFVATGYFIQLKKGNKVYQNEVEAEECILLLDWSDRLRIGTDSVLLSIG</sequence>
<protein>
    <submittedName>
        <fullName evidence="1">Uncharacterized protein</fullName>
    </submittedName>
</protein>
<reference evidence="1 2" key="1">
    <citation type="journal article" date="2022" name="Hortic Res">
        <title>A haplotype resolved chromosomal level avocado genome allows analysis of novel avocado genes.</title>
        <authorList>
            <person name="Nath O."/>
            <person name="Fletcher S.J."/>
            <person name="Hayward A."/>
            <person name="Shaw L.M."/>
            <person name="Masouleh A.K."/>
            <person name="Furtado A."/>
            <person name="Henry R.J."/>
            <person name="Mitter N."/>
        </authorList>
    </citation>
    <scope>NUCLEOTIDE SEQUENCE [LARGE SCALE GENOMIC DNA]</scope>
    <source>
        <strain evidence="2">cv. Hass</strain>
    </source>
</reference>
<proteinExistence type="predicted"/>
<evidence type="ECO:0000313" key="2">
    <source>
        <dbReference type="Proteomes" id="UP001234297"/>
    </source>
</evidence>
<dbReference type="Proteomes" id="UP001234297">
    <property type="component" value="Chromosome 7"/>
</dbReference>
<evidence type="ECO:0000313" key="1">
    <source>
        <dbReference type="EMBL" id="KAJ8630061.1"/>
    </source>
</evidence>
<gene>
    <name evidence="1" type="ORF">MRB53_023384</name>
</gene>
<dbReference type="EMBL" id="CM056815">
    <property type="protein sequence ID" value="KAJ8630061.1"/>
    <property type="molecule type" value="Genomic_DNA"/>
</dbReference>
<name>A0ACC2L9G5_PERAE</name>
<keyword evidence="2" id="KW-1185">Reference proteome</keyword>
<accession>A0ACC2L9G5</accession>
<comment type="caution">
    <text evidence="1">The sequence shown here is derived from an EMBL/GenBank/DDBJ whole genome shotgun (WGS) entry which is preliminary data.</text>
</comment>
<organism evidence="1 2">
    <name type="scientific">Persea americana</name>
    <name type="common">Avocado</name>
    <dbReference type="NCBI Taxonomy" id="3435"/>
    <lineage>
        <taxon>Eukaryota</taxon>
        <taxon>Viridiplantae</taxon>
        <taxon>Streptophyta</taxon>
        <taxon>Embryophyta</taxon>
        <taxon>Tracheophyta</taxon>
        <taxon>Spermatophyta</taxon>
        <taxon>Magnoliopsida</taxon>
        <taxon>Magnoliidae</taxon>
        <taxon>Laurales</taxon>
        <taxon>Lauraceae</taxon>
        <taxon>Persea</taxon>
    </lineage>
</organism>